<feature type="compositionally biased region" description="Basic and acidic residues" evidence="1">
    <location>
        <begin position="9"/>
        <end position="19"/>
    </location>
</feature>
<feature type="region of interest" description="Disordered" evidence="1">
    <location>
        <begin position="1"/>
        <end position="38"/>
    </location>
</feature>
<feature type="compositionally biased region" description="Basic and acidic residues" evidence="1">
    <location>
        <begin position="122"/>
        <end position="132"/>
    </location>
</feature>
<reference evidence="2" key="1">
    <citation type="submission" date="2018-11" db="EMBL/GenBank/DDBJ databases">
        <authorList>
            <consortium name="Pathogen Informatics"/>
        </authorList>
    </citation>
    <scope>NUCLEOTIDE SEQUENCE</scope>
</reference>
<evidence type="ECO:0000313" key="2">
    <source>
        <dbReference type="EMBL" id="VEL27737.1"/>
    </source>
</evidence>
<proteinExistence type="predicted"/>
<evidence type="ECO:0000313" key="3">
    <source>
        <dbReference type="Proteomes" id="UP000784294"/>
    </source>
</evidence>
<accession>A0A3S5CQB4</accession>
<dbReference type="EMBL" id="CAAALY010089502">
    <property type="protein sequence ID" value="VEL27737.1"/>
    <property type="molecule type" value="Genomic_DNA"/>
</dbReference>
<keyword evidence="3" id="KW-1185">Reference proteome</keyword>
<name>A0A3S5CQB4_9PLAT</name>
<evidence type="ECO:0000256" key="1">
    <source>
        <dbReference type="SAM" id="MobiDB-lite"/>
    </source>
</evidence>
<gene>
    <name evidence="2" type="ORF">PXEA_LOCUS21177</name>
</gene>
<sequence>MSRSTWRSRPVDVGRESKSTRGNMSRRRHGQMETSSSVQHVAWIGPNGPARKWAKEEANVRSTGRRDWVSTGSCRSAARSARLRGQERRSGRRGAMGPTIMSGTPERKVVHQMAAAQKKGKLANEPKSDTNRQKGRRGMFLQ</sequence>
<feature type="compositionally biased region" description="Basic residues" evidence="1">
    <location>
        <begin position="133"/>
        <end position="142"/>
    </location>
</feature>
<dbReference type="AlphaFoldDB" id="A0A3S5CQB4"/>
<feature type="compositionally biased region" description="Basic and acidic residues" evidence="1">
    <location>
        <begin position="55"/>
        <end position="68"/>
    </location>
</feature>
<protein>
    <submittedName>
        <fullName evidence="2">Uncharacterized protein</fullName>
    </submittedName>
</protein>
<comment type="caution">
    <text evidence="2">The sequence shown here is derived from an EMBL/GenBank/DDBJ whole genome shotgun (WGS) entry which is preliminary data.</text>
</comment>
<feature type="region of interest" description="Disordered" evidence="1">
    <location>
        <begin position="55"/>
        <end position="142"/>
    </location>
</feature>
<dbReference type="Proteomes" id="UP000784294">
    <property type="component" value="Unassembled WGS sequence"/>
</dbReference>
<organism evidence="2 3">
    <name type="scientific">Protopolystoma xenopodis</name>
    <dbReference type="NCBI Taxonomy" id="117903"/>
    <lineage>
        <taxon>Eukaryota</taxon>
        <taxon>Metazoa</taxon>
        <taxon>Spiralia</taxon>
        <taxon>Lophotrochozoa</taxon>
        <taxon>Platyhelminthes</taxon>
        <taxon>Monogenea</taxon>
        <taxon>Polyopisthocotylea</taxon>
        <taxon>Polystomatidea</taxon>
        <taxon>Polystomatidae</taxon>
        <taxon>Protopolystoma</taxon>
    </lineage>
</organism>